<protein>
    <submittedName>
        <fullName evidence="1">Uncharacterized protein</fullName>
    </submittedName>
</protein>
<name>A0A484NNR2_9ASTE</name>
<organism evidence="1 2">
    <name type="scientific">Cuscuta campestris</name>
    <dbReference type="NCBI Taxonomy" id="132261"/>
    <lineage>
        <taxon>Eukaryota</taxon>
        <taxon>Viridiplantae</taxon>
        <taxon>Streptophyta</taxon>
        <taxon>Embryophyta</taxon>
        <taxon>Tracheophyta</taxon>
        <taxon>Spermatophyta</taxon>
        <taxon>Magnoliopsida</taxon>
        <taxon>eudicotyledons</taxon>
        <taxon>Gunneridae</taxon>
        <taxon>Pentapetalae</taxon>
        <taxon>asterids</taxon>
        <taxon>lamiids</taxon>
        <taxon>Solanales</taxon>
        <taxon>Convolvulaceae</taxon>
        <taxon>Cuscuteae</taxon>
        <taxon>Cuscuta</taxon>
        <taxon>Cuscuta subgen. Grammica</taxon>
        <taxon>Cuscuta sect. Cleistogrammica</taxon>
    </lineage>
</organism>
<reference evidence="1 2" key="1">
    <citation type="submission" date="2018-04" db="EMBL/GenBank/DDBJ databases">
        <authorList>
            <person name="Vogel A."/>
        </authorList>
    </citation>
    <scope>NUCLEOTIDE SEQUENCE [LARGE SCALE GENOMIC DNA]</scope>
</reference>
<evidence type="ECO:0000313" key="2">
    <source>
        <dbReference type="Proteomes" id="UP000595140"/>
    </source>
</evidence>
<evidence type="ECO:0000313" key="1">
    <source>
        <dbReference type="EMBL" id="VFR01958.1"/>
    </source>
</evidence>
<keyword evidence="2" id="KW-1185">Reference proteome</keyword>
<dbReference type="AlphaFoldDB" id="A0A484NNR2"/>
<accession>A0A484NNR2</accession>
<dbReference type="Proteomes" id="UP000595140">
    <property type="component" value="Unassembled WGS sequence"/>
</dbReference>
<gene>
    <name evidence="1" type="ORF">CCAM_LOCUS43733</name>
</gene>
<dbReference type="EMBL" id="OOIL02006792">
    <property type="protein sequence ID" value="VFR01958.1"/>
    <property type="molecule type" value="Genomic_DNA"/>
</dbReference>
<proteinExistence type="predicted"/>
<sequence length="187" mass="21146">MPLLTKRWRLARRPGSLGDGRPLDIGHQRLTRCWRLVGYRRVSSNETSSAALTLGYEQVATVYLGGTTGTWDAPCFLQNSARVAISVLPWAPTQYYGHVYITPHYGRCWTCRDDYQIKLGDTIKSTGSTYFGSKEALFSFYIYGNDEKKKLENEGMKIFVDKNAACNGVSRKTMKNPFGDMEFVAMN</sequence>